<dbReference type="GO" id="GO:0005886">
    <property type="term" value="C:plasma membrane"/>
    <property type="evidence" value="ECO:0007669"/>
    <property type="project" value="TreeGrafter"/>
</dbReference>
<keyword evidence="5 7" id="KW-0472">Membrane</keyword>
<evidence type="ECO:0000256" key="1">
    <source>
        <dbReference type="ARBA" id="ARBA00004141"/>
    </source>
</evidence>
<feature type="binding site" evidence="6">
    <location>
        <position position="119"/>
    </location>
    <ligand>
        <name>Zn(2+)</name>
        <dbReference type="ChEBI" id="CHEBI:29105"/>
    </ligand>
</feature>
<evidence type="ECO:0000256" key="5">
    <source>
        <dbReference type="ARBA" id="ARBA00023136"/>
    </source>
</evidence>
<dbReference type="PANTHER" id="PTHR20855">
    <property type="entry name" value="ADIPOR/PROGESTIN RECEPTOR-RELATED"/>
    <property type="match status" value="1"/>
</dbReference>
<dbReference type="Pfam" id="PF03006">
    <property type="entry name" value="HlyIII"/>
    <property type="match status" value="1"/>
</dbReference>
<feature type="binding site" evidence="6">
    <location>
        <position position="269"/>
    </location>
    <ligand>
        <name>Zn(2+)</name>
        <dbReference type="ChEBI" id="CHEBI:29105"/>
    </ligand>
</feature>
<protein>
    <submittedName>
        <fullName evidence="9">Membrane progestin receptor beta-like</fullName>
    </submittedName>
</protein>
<feature type="transmembrane region" description="Helical" evidence="7">
    <location>
        <begin position="101"/>
        <end position="121"/>
    </location>
</feature>
<keyword evidence="6" id="KW-0862">Zinc</keyword>
<evidence type="ECO:0000313" key="8">
    <source>
        <dbReference type="Proteomes" id="UP000504632"/>
    </source>
</evidence>
<keyword evidence="4 7" id="KW-1133">Transmembrane helix</keyword>
<evidence type="ECO:0000256" key="4">
    <source>
        <dbReference type="ARBA" id="ARBA00022989"/>
    </source>
</evidence>
<dbReference type="InParanoid" id="A0A6J2WKE8"/>
<reference evidence="9" key="1">
    <citation type="submission" date="2025-08" db="UniProtKB">
        <authorList>
            <consortium name="RefSeq"/>
        </authorList>
    </citation>
    <scope>IDENTIFICATION</scope>
</reference>
<keyword evidence="8" id="KW-1185">Reference proteome</keyword>
<organism evidence="8 9">
    <name type="scientific">Chanos chanos</name>
    <name type="common">Milkfish</name>
    <name type="synonym">Mugil chanos</name>
    <dbReference type="NCBI Taxonomy" id="29144"/>
    <lineage>
        <taxon>Eukaryota</taxon>
        <taxon>Metazoa</taxon>
        <taxon>Chordata</taxon>
        <taxon>Craniata</taxon>
        <taxon>Vertebrata</taxon>
        <taxon>Euteleostomi</taxon>
        <taxon>Actinopterygii</taxon>
        <taxon>Neopterygii</taxon>
        <taxon>Teleostei</taxon>
        <taxon>Ostariophysi</taxon>
        <taxon>Gonorynchiformes</taxon>
        <taxon>Chanidae</taxon>
        <taxon>Chanos</taxon>
    </lineage>
</organism>
<accession>A0A6J2WKE8</accession>
<feature type="transmembrane region" description="Helical" evidence="7">
    <location>
        <begin position="133"/>
        <end position="156"/>
    </location>
</feature>
<dbReference type="GO" id="GO:0005496">
    <property type="term" value="F:steroid binding"/>
    <property type="evidence" value="ECO:0007669"/>
    <property type="project" value="TreeGrafter"/>
</dbReference>
<sequence length="341" mass="38614">MACLSALLLPSKRAGPVLSLSSLPGTVQDCDVPILFREPYIRSGYRQVGHGWRFYLLSLFQWHNESLNVWSHMLAGLAVALRFWVFSWEVSLCVCLPSLPLFLYILSTLTYLACSTTAHLLQSHSELAHYSLFFLDYVGVSVYQYGCAIALYFYSSELEWRESKVGKVFLPCAALLAWLTCTCCCFAKLHYRRPYPLRRKMCQLMPTSLAYLLVISPVAHRLATSSWSDPALSLHVLQVFFFLLAAIFFSCPVPECFFPGSCDIVGHGHQVFHVFIALCTLVQLEALFKDYLARRQTLLQEHGEIQLLLACASFPTLVLCSMLTAATMRRQAQVKLEARPR</sequence>
<evidence type="ECO:0000256" key="2">
    <source>
        <dbReference type="ARBA" id="ARBA00007018"/>
    </source>
</evidence>
<evidence type="ECO:0000256" key="6">
    <source>
        <dbReference type="PIRSR" id="PIRSR604254-1"/>
    </source>
</evidence>
<dbReference type="OrthoDB" id="535992at2759"/>
<dbReference type="RefSeq" id="XP_030643796.1">
    <property type="nucleotide sequence ID" value="XM_030787936.1"/>
</dbReference>
<dbReference type="AlphaFoldDB" id="A0A6J2WKE8"/>
<dbReference type="GeneID" id="115823896"/>
<dbReference type="GO" id="GO:0046872">
    <property type="term" value="F:metal ion binding"/>
    <property type="evidence" value="ECO:0007669"/>
    <property type="project" value="UniProtKB-KW"/>
</dbReference>
<dbReference type="InterPro" id="IPR004254">
    <property type="entry name" value="AdipoR/HlyIII-related"/>
</dbReference>
<feature type="transmembrane region" description="Helical" evidence="7">
    <location>
        <begin position="168"/>
        <end position="189"/>
    </location>
</feature>
<dbReference type="PANTHER" id="PTHR20855:SF22">
    <property type="entry name" value="MEMBRANE PROGESTIN RECEPTOR BETA"/>
    <property type="match status" value="1"/>
</dbReference>
<dbReference type="GO" id="GO:0003707">
    <property type="term" value="F:nuclear steroid receptor activity"/>
    <property type="evidence" value="ECO:0007669"/>
    <property type="project" value="TreeGrafter"/>
</dbReference>
<feature type="transmembrane region" description="Helical" evidence="7">
    <location>
        <begin position="307"/>
        <end position="326"/>
    </location>
</feature>
<dbReference type="Proteomes" id="UP000504632">
    <property type="component" value="Chromosome 1"/>
</dbReference>
<evidence type="ECO:0000256" key="7">
    <source>
        <dbReference type="SAM" id="Phobius"/>
    </source>
</evidence>
<keyword evidence="6" id="KW-0479">Metal-binding</keyword>
<name>A0A6J2WKE8_CHACN</name>
<evidence type="ECO:0000313" key="9">
    <source>
        <dbReference type="RefSeq" id="XP_030643796.1"/>
    </source>
</evidence>
<keyword evidence="3 7" id="KW-0812">Transmembrane</keyword>
<feature type="transmembrane region" description="Helical" evidence="7">
    <location>
        <begin position="270"/>
        <end position="287"/>
    </location>
</feature>
<comment type="subcellular location">
    <subcellularLocation>
        <location evidence="1">Membrane</location>
        <topology evidence="1">Multi-pass membrane protein</topology>
    </subcellularLocation>
</comment>
<gene>
    <name evidence="9" type="primary">LOC115823896</name>
</gene>
<evidence type="ECO:0000256" key="3">
    <source>
        <dbReference type="ARBA" id="ARBA00022692"/>
    </source>
</evidence>
<proteinExistence type="inferred from homology"/>
<comment type="similarity">
    <text evidence="2">Belongs to the ADIPOR family.</text>
</comment>
<feature type="transmembrane region" description="Helical" evidence="7">
    <location>
        <begin position="239"/>
        <end position="258"/>
    </location>
</feature>
<feature type="binding site" evidence="6">
    <location>
        <position position="273"/>
    </location>
    <ligand>
        <name>Zn(2+)</name>
        <dbReference type="ChEBI" id="CHEBI:29105"/>
    </ligand>
</feature>